<evidence type="ECO:0000313" key="13">
    <source>
        <dbReference type="Proteomes" id="UP000001946"/>
    </source>
</evidence>
<dbReference type="InterPro" id="IPR023234">
    <property type="entry name" value="NarG-like_domain"/>
</dbReference>
<feature type="transmembrane region" description="Helical" evidence="10">
    <location>
        <begin position="118"/>
        <end position="139"/>
    </location>
</feature>
<dbReference type="AlphaFoldDB" id="Q24NT5"/>
<keyword evidence="3" id="KW-1003">Cell membrane</keyword>
<dbReference type="GO" id="GO:0020037">
    <property type="term" value="F:heme binding"/>
    <property type="evidence" value="ECO:0007669"/>
    <property type="project" value="TreeGrafter"/>
</dbReference>
<dbReference type="InterPro" id="IPR036197">
    <property type="entry name" value="NarG-like_sf"/>
</dbReference>
<dbReference type="HOGENOM" id="CLU_067516_1_0_9"/>
<evidence type="ECO:0000256" key="9">
    <source>
        <dbReference type="SAM" id="MobiDB-lite"/>
    </source>
</evidence>
<evidence type="ECO:0000256" key="5">
    <source>
        <dbReference type="ARBA" id="ARBA00022982"/>
    </source>
</evidence>
<dbReference type="SUPFAM" id="SSF103501">
    <property type="entry name" value="Respiratory nitrate reductase 1 gamma chain"/>
    <property type="match status" value="1"/>
</dbReference>
<dbReference type="PANTHER" id="PTHR30598">
    <property type="entry name" value="NITRATE REDUCTASE PRIVATE CHAPERONE, REDOX ENZYME MATURATION PROTEIN REMP FAMILY"/>
    <property type="match status" value="1"/>
</dbReference>
<dbReference type="EMBL" id="AP008230">
    <property type="protein sequence ID" value="BAE86307.1"/>
    <property type="molecule type" value="Genomic_DNA"/>
</dbReference>
<feature type="transmembrane region" description="Helical" evidence="10">
    <location>
        <begin position="72"/>
        <end position="98"/>
    </location>
</feature>
<organism evidence="12 13">
    <name type="scientific">Desulfitobacterium hafniense (strain Y51)</name>
    <dbReference type="NCBI Taxonomy" id="138119"/>
    <lineage>
        <taxon>Bacteria</taxon>
        <taxon>Bacillati</taxon>
        <taxon>Bacillota</taxon>
        <taxon>Clostridia</taxon>
        <taxon>Eubacteriales</taxon>
        <taxon>Desulfitobacteriaceae</taxon>
        <taxon>Desulfitobacterium</taxon>
    </lineage>
</organism>
<dbReference type="GO" id="GO:0008940">
    <property type="term" value="F:nitrate reductase activity"/>
    <property type="evidence" value="ECO:0007669"/>
    <property type="project" value="TreeGrafter"/>
</dbReference>
<keyword evidence="6 10" id="KW-1133">Transmembrane helix</keyword>
<evidence type="ECO:0000256" key="3">
    <source>
        <dbReference type="ARBA" id="ARBA00022475"/>
    </source>
</evidence>
<keyword evidence="7" id="KW-0560">Oxidoreductase</keyword>
<keyword evidence="2" id="KW-0813">Transport</keyword>
<evidence type="ECO:0000313" key="12">
    <source>
        <dbReference type="EMBL" id="BAE86307.1"/>
    </source>
</evidence>
<keyword evidence="8 10" id="KW-0472">Membrane</keyword>
<evidence type="ECO:0000256" key="7">
    <source>
        <dbReference type="ARBA" id="ARBA00023002"/>
    </source>
</evidence>
<keyword evidence="13" id="KW-1185">Reference proteome</keyword>
<evidence type="ECO:0000259" key="11">
    <source>
        <dbReference type="Pfam" id="PF02665"/>
    </source>
</evidence>
<proteinExistence type="predicted"/>
<evidence type="ECO:0000256" key="10">
    <source>
        <dbReference type="SAM" id="Phobius"/>
    </source>
</evidence>
<comment type="subcellular location">
    <subcellularLocation>
        <location evidence="1">Cell membrane</location>
        <topology evidence="1">Multi-pass membrane protein</topology>
    </subcellularLocation>
</comment>
<feature type="transmembrane region" description="Helical" evidence="10">
    <location>
        <begin position="151"/>
        <end position="170"/>
    </location>
</feature>
<evidence type="ECO:0000256" key="1">
    <source>
        <dbReference type="ARBA" id="ARBA00004651"/>
    </source>
</evidence>
<dbReference type="GO" id="GO:0019645">
    <property type="term" value="P:anaerobic electron transport chain"/>
    <property type="evidence" value="ECO:0007669"/>
    <property type="project" value="TreeGrafter"/>
</dbReference>
<name>Q24NT5_DESHY</name>
<dbReference type="Proteomes" id="UP000001946">
    <property type="component" value="Chromosome"/>
</dbReference>
<evidence type="ECO:0000256" key="8">
    <source>
        <dbReference type="ARBA" id="ARBA00023136"/>
    </source>
</evidence>
<dbReference type="RefSeq" id="WP_011461882.1">
    <property type="nucleotide sequence ID" value="NC_007907.1"/>
</dbReference>
<dbReference type="STRING" id="138119.DSY4518"/>
<sequence>MNMNVFFGWVVPYIIFAIFLRGIVKRMLVWSHVPVPFKLTVFFGPQTMRGAYADLAKETIGFRSLWRGKKGLWFISWLFHISLASILIGHIVGIAFLGQQFTIFGVSAEQSERLSVMLGTYAGVAFLIGVMPLFIRRLVSKKMRFISNFGDYLVLILLLGIAGSGMYMRWFDNVTYLEVAIYLKGLISLHPVPPPSSVAFLLHFTLVQLLLLYFPSSKLMHSCGIFFTRWLITRPYERQVIINERTSSDSFRGKRHKAPEPISNSDREAS</sequence>
<dbReference type="Gene3D" id="1.20.950.20">
    <property type="entry name" value="Transmembrane di-heme cytochromes, Chain C"/>
    <property type="match status" value="1"/>
</dbReference>
<keyword evidence="5" id="KW-0249">Electron transport</keyword>
<dbReference type="eggNOG" id="COG2181">
    <property type="taxonomic scope" value="Bacteria"/>
</dbReference>
<feature type="transmembrane region" description="Helical" evidence="10">
    <location>
        <begin position="6"/>
        <end position="24"/>
    </location>
</feature>
<dbReference type="GO" id="GO:0005886">
    <property type="term" value="C:plasma membrane"/>
    <property type="evidence" value="ECO:0007669"/>
    <property type="project" value="UniProtKB-SubCell"/>
</dbReference>
<evidence type="ECO:0000256" key="2">
    <source>
        <dbReference type="ARBA" id="ARBA00022448"/>
    </source>
</evidence>
<feature type="domain" description="NarG-like" evidence="11">
    <location>
        <begin position="29"/>
        <end position="236"/>
    </location>
</feature>
<evidence type="ECO:0000256" key="4">
    <source>
        <dbReference type="ARBA" id="ARBA00022692"/>
    </source>
</evidence>
<dbReference type="InterPro" id="IPR051936">
    <property type="entry name" value="Heme-iron_electron_transfer"/>
</dbReference>
<dbReference type="GO" id="GO:0009055">
    <property type="term" value="F:electron transfer activity"/>
    <property type="evidence" value="ECO:0007669"/>
    <property type="project" value="TreeGrafter"/>
</dbReference>
<feature type="transmembrane region" description="Helical" evidence="10">
    <location>
        <begin position="196"/>
        <end position="214"/>
    </location>
</feature>
<dbReference type="Pfam" id="PF02665">
    <property type="entry name" value="Nitrate_red_gam"/>
    <property type="match status" value="1"/>
</dbReference>
<accession>Q24NT5</accession>
<evidence type="ECO:0000256" key="6">
    <source>
        <dbReference type="ARBA" id="ARBA00022989"/>
    </source>
</evidence>
<reference evidence="12 13" key="1">
    <citation type="journal article" date="2006" name="J. Bacteriol.">
        <title>Complete genome sequence of the dehalorespiring bacterium Desulfitobacterium hafniense Y51 and comparison with Dehalococcoides ethenogenes 195.</title>
        <authorList>
            <person name="Nonaka H."/>
            <person name="Keresztes G."/>
            <person name="Shinoda Y."/>
            <person name="Ikenaga Y."/>
            <person name="Abe M."/>
            <person name="Naito K."/>
            <person name="Inatomi K."/>
            <person name="Furukawa K."/>
            <person name="Inui M."/>
            <person name="Yukawa H."/>
        </authorList>
    </citation>
    <scope>NUCLEOTIDE SEQUENCE [LARGE SCALE GENOMIC DNA]</scope>
    <source>
        <strain evidence="12 13">Y51</strain>
    </source>
</reference>
<keyword evidence="4 10" id="KW-0812">Transmembrane</keyword>
<feature type="region of interest" description="Disordered" evidence="9">
    <location>
        <begin position="250"/>
        <end position="270"/>
    </location>
</feature>
<protein>
    <recommendedName>
        <fullName evidence="11">NarG-like domain-containing protein</fullName>
    </recommendedName>
</protein>
<dbReference type="KEGG" id="dsy:DSY4518"/>
<gene>
    <name evidence="12" type="ordered locus">DSY4518</name>
</gene>
<dbReference type="PANTHER" id="PTHR30598:SF3">
    <property type="entry name" value="RESPIRATORY NITRATE REDUCTASE 1 GAMMA CHAIN"/>
    <property type="match status" value="1"/>
</dbReference>